<keyword evidence="1" id="KW-0472">Membrane</keyword>
<organism evidence="2">
    <name type="scientific">marine metagenome</name>
    <dbReference type="NCBI Taxonomy" id="408172"/>
    <lineage>
        <taxon>unclassified sequences</taxon>
        <taxon>metagenomes</taxon>
        <taxon>ecological metagenomes</taxon>
    </lineage>
</organism>
<feature type="transmembrane region" description="Helical" evidence="1">
    <location>
        <begin position="52"/>
        <end position="77"/>
    </location>
</feature>
<name>A0A381RLN7_9ZZZZ</name>
<protein>
    <submittedName>
        <fullName evidence="2">Uncharacterized protein</fullName>
    </submittedName>
</protein>
<feature type="transmembrane region" description="Helical" evidence="1">
    <location>
        <begin position="89"/>
        <end position="109"/>
    </location>
</feature>
<evidence type="ECO:0000313" key="2">
    <source>
        <dbReference type="EMBL" id="SUZ92191.1"/>
    </source>
</evidence>
<dbReference type="EMBL" id="UINC01002039">
    <property type="protein sequence ID" value="SUZ92191.1"/>
    <property type="molecule type" value="Genomic_DNA"/>
</dbReference>
<proteinExistence type="predicted"/>
<gene>
    <name evidence="2" type="ORF">METZ01_LOCUS45045</name>
</gene>
<keyword evidence="1" id="KW-0812">Transmembrane</keyword>
<feature type="transmembrane region" description="Helical" evidence="1">
    <location>
        <begin position="129"/>
        <end position="154"/>
    </location>
</feature>
<keyword evidence="1" id="KW-1133">Transmembrane helix</keyword>
<sequence>MRLLTLLVGSLLLIIAVVVALLLTPELGDVGGKPHEQFSTMASGGSASARHANVLWLGGLFGAASLVFFVALMAFGARKGASLRGLGRPLAASLVVCLAFWVWLLVSYARAMDGGAVSFFLTLPGPSAIMLYGFFPVTILFNLLYVIGFNRWILTEEDYQEYKRLVAERRGRSA</sequence>
<reference evidence="2" key="1">
    <citation type="submission" date="2018-05" db="EMBL/GenBank/DDBJ databases">
        <authorList>
            <person name="Lanie J.A."/>
            <person name="Ng W.-L."/>
            <person name="Kazmierczak K.M."/>
            <person name="Andrzejewski T.M."/>
            <person name="Davidsen T.M."/>
            <person name="Wayne K.J."/>
            <person name="Tettelin H."/>
            <person name="Glass J.I."/>
            <person name="Rusch D."/>
            <person name="Podicherti R."/>
            <person name="Tsui H.-C.T."/>
            <person name="Winkler M.E."/>
        </authorList>
    </citation>
    <scope>NUCLEOTIDE SEQUENCE</scope>
</reference>
<accession>A0A381RLN7</accession>
<dbReference type="AlphaFoldDB" id="A0A381RLN7"/>
<evidence type="ECO:0000256" key="1">
    <source>
        <dbReference type="SAM" id="Phobius"/>
    </source>
</evidence>